<organism evidence="1 2">
    <name type="scientific">Acetobacter orientalis</name>
    <dbReference type="NCBI Taxonomy" id="146474"/>
    <lineage>
        <taxon>Bacteria</taxon>
        <taxon>Pseudomonadati</taxon>
        <taxon>Pseudomonadota</taxon>
        <taxon>Alphaproteobacteria</taxon>
        <taxon>Acetobacterales</taxon>
        <taxon>Acetobacteraceae</taxon>
        <taxon>Acetobacter</taxon>
    </lineage>
</organism>
<dbReference type="EMBL" id="AP018515">
    <property type="protein sequence ID" value="BBC81015.1"/>
    <property type="molecule type" value="Genomic_DNA"/>
</dbReference>
<accession>A0A2Z5ZKR6</accession>
<reference evidence="1 2" key="1">
    <citation type="submission" date="2018-02" db="EMBL/GenBank/DDBJ databases">
        <title>Acetobacter orientalis genome.</title>
        <authorList>
            <person name="Nakashima N."/>
            <person name="Tamura T."/>
        </authorList>
    </citation>
    <scope>NUCLEOTIDE SEQUENCE [LARGE SCALE GENOMIC DNA]</scope>
    <source>
        <strain evidence="1 2">FAN1</strain>
    </source>
</reference>
<protein>
    <submittedName>
        <fullName evidence="1">Uncharacterized protein</fullName>
    </submittedName>
</protein>
<name>A0A2Z5ZKR6_9PROT</name>
<sequence>MFLLSLHTSCTRFRALIARPVKGAARTAPLRRKTLSGLVVRA</sequence>
<gene>
    <name evidence="1" type="ORF">AcetOrient_orf04055</name>
</gene>
<dbReference type="AlphaFoldDB" id="A0A2Z5ZKR6"/>
<proteinExistence type="predicted"/>
<dbReference type="Proteomes" id="UP000270034">
    <property type="component" value="Chromosome"/>
</dbReference>
<dbReference type="KEGG" id="aot:AcetOri_orf04055"/>
<evidence type="ECO:0000313" key="1">
    <source>
        <dbReference type="EMBL" id="BBC81015.1"/>
    </source>
</evidence>
<evidence type="ECO:0000313" key="2">
    <source>
        <dbReference type="Proteomes" id="UP000270034"/>
    </source>
</evidence>